<name>A0A1X7RMF8_ZYMT9</name>
<evidence type="ECO:0000256" key="1">
    <source>
        <dbReference type="SAM" id="MobiDB-lite"/>
    </source>
</evidence>
<protein>
    <submittedName>
        <fullName evidence="2">Uncharacterized protein</fullName>
    </submittedName>
</protein>
<dbReference type="Proteomes" id="UP000215127">
    <property type="component" value="Chromosome 3"/>
</dbReference>
<dbReference type="AlphaFoldDB" id="A0A1X7RMF8"/>
<feature type="region of interest" description="Disordered" evidence="1">
    <location>
        <begin position="1"/>
        <end position="74"/>
    </location>
</feature>
<proteinExistence type="predicted"/>
<reference evidence="2 3" key="1">
    <citation type="submission" date="2016-06" db="EMBL/GenBank/DDBJ databases">
        <authorList>
            <person name="Kjaerup R.B."/>
            <person name="Dalgaard T.S."/>
            <person name="Juul-Madsen H.R."/>
        </authorList>
    </citation>
    <scope>NUCLEOTIDE SEQUENCE [LARGE SCALE GENOMIC DNA]</scope>
</reference>
<sequence>MSSTTRTQSLSSSGSSTTSTSSRFSTMKAAFKSSMRLPSGIDSSPASSKSKDQSKQDFTPTVFGLGSQFRVGGH</sequence>
<keyword evidence="3" id="KW-1185">Reference proteome</keyword>
<feature type="compositionally biased region" description="Low complexity" evidence="1">
    <location>
        <begin position="1"/>
        <end position="26"/>
    </location>
</feature>
<evidence type="ECO:0000313" key="2">
    <source>
        <dbReference type="EMBL" id="SMQ48602.1"/>
    </source>
</evidence>
<dbReference type="EMBL" id="LT853694">
    <property type="protein sequence ID" value="SMQ48602.1"/>
    <property type="molecule type" value="Genomic_DNA"/>
</dbReference>
<accession>A0A1X7RMF8</accession>
<organism evidence="2 3">
    <name type="scientific">Zymoseptoria tritici (strain ST99CH_3D7)</name>
    <dbReference type="NCBI Taxonomy" id="1276538"/>
    <lineage>
        <taxon>Eukaryota</taxon>
        <taxon>Fungi</taxon>
        <taxon>Dikarya</taxon>
        <taxon>Ascomycota</taxon>
        <taxon>Pezizomycotina</taxon>
        <taxon>Dothideomycetes</taxon>
        <taxon>Dothideomycetidae</taxon>
        <taxon>Mycosphaerellales</taxon>
        <taxon>Mycosphaerellaceae</taxon>
        <taxon>Zymoseptoria</taxon>
    </lineage>
</organism>
<evidence type="ECO:0000313" key="3">
    <source>
        <dbReference type="Proteomes" id="UP000215127"/>
    </source>
</evidence>
<gene>
    <name evidence="2" type="ORF">ZT3D7_G3752</name>
</gene>